<dbReference type="InterPro" id="IPR045113">
    <property type="entry name" value="Rpb7-like"/>
</dbReference>
<evidence type="ECO:0000256" key="5">
    <source>
        <dbReference type="ARBA" id="ARBA00023242"/>
    </source>
</evidence>
<name>A0A7R9LZT6_9ACAR</name>
<dbReference type="GO" id="GO:0006384">
    <property type="term" value="P:transcription initiation at RNA polymerase III promoter"/>
    <property type="evidence" value="ECO:0007669"/>
    <property type="project" value="TreeGrafter"/>
</dbReference>
<comment type="similarity">
    <text evidence="2">Belongs to the eukaryotic RPB7/RPC8 RNA polymerase subunit family.</text>
</comment>
<dbReference type="PROSITE" id="PS50126">
    <property type="entry name" value="S1"/>
    <property type="match status" value="1"/>
</dbReference>
<evidence type="ECO:0000256" key="3">
    <source>
        <dbReference type="ARBA" id="ARBA00022478"/>
    </source>
</evidence>
<dbReference type="Proteomes" id="UP000759131">
    <property type="component" value="Unassembled WGS sequence"/>
</dbReference>
<dbReference type="GO" id="GO:0005666">
    <property type="term" value="C:RNA polymerase III complex"/>
    <property type="evidence" value="ECO:0007669"/>
    <property type="project" value="UniProtKB-ARBA"/>
</dbReference>
<dbReference type="OrthoDB" id="10256606at2759"/>
<organism evidence="8">
    <name type="scientific">Medioppia subpectinata</name>
    <dbReference type="NCBI Taxonomy" id="1979941"/>
    <lineage>
        <taxon>Eukaryota</taxon>
        <taxon>Metazoa</taxon>
        <taxon>Ecdysozoa</taxon>
        <taxon>Arthropoda</taxon>
        <taxon>Chelicerata</taxon>
        <taxon>Arachnida</taxon>
        <taxon>Acari</taxon>
        <taxon>Acariformes</taxon>
        <taxon>Sarcoptiformes</taxon>
        <taxon>Oribatida</taxon>
        <taxon>Brachypylina</taxon>
        <taxon>Oppioidea</taxon>
        <taxon>Oppiidae</taxon>
        <taxon>Medioppia</taxon>
    </lineage>
</organism>
<evidence type="ECO:0000313" key="8">
    <source>
        <dbReference type="EMBL" id="CAD7650805.1"/>
    </source>
</evidence>
<evidence type="ECO:0000256" key="6">
    <source>
        <dbReference type="ARBA" id="ARBA00077605"/>
    </source>
</evidence>
<dbReference type="SUPFAM" id="SSF50249">
    <property type="entry name" value="Nucleic acid-binding proteins"/>
    <property type="match status" value="1"/>
</dbReference>
<dbReference type="PANTHER" id="PTHR12709:SF1">
    <property type="entry name" value="DNA-DIRECTED RNA POLYMERASE III SUBUNIT RPC8"/>
    <property type="match status" value="1"/>
</dbReference>
<dbReference type="AlphaFoldDB" id="A0A7R9LZT6"/>
<evidence type="ECO:0000256" key="1">
    <source>
        <dbReference type="ARBA" id="ARBA00004123"/>
    </source>
</evidence>
<dbReference type="EMBL" id="OC908487">
    <property type="protein sequence ID" value="CAD7650805.1"/>
    <property type="molecule type" value="Genomic_DNA"/>
</dbReference>
<protein>
    <recommendedName>
        <fullName evidence="6">RNA polymerase III subunit C25</fullName>
    </recommendedName>
</protein>
<keyword evidence="5" id="KW-0539">Nucleus</keyword>
<dbReference type="FunFam" id="2.40.50.140:FF:000221">
    <property type="entry name" value="DNA-directed RNA polymerase III subunit"/>
    <property type="match status" value="1"/>
</dbReference>
<dbReference type="InterPro" id="IPR012340">
    <property type="entry name" value="NA-bd_OB-fold"/>
</dbReference>
<sequence>MRSTVHFRFVVFRPFIGEVIVGKIRSCSRDGVLVSLGFFDDILIPPHYLQDNSIFDEKEQLWYWEYESNKLFMDIGEKVRFKVKEEVFVDTSPIGPTAAASSVVASGDSNSLGDNKRKIPFLIKGTINESGLGLISWWKE</sequence>
<keyword evidence="4" id="KW-0804">Transcription</keyword>
<keyword evidence="9" id="KW-1185">Reference proteome</keyword>
<dbReference type="Gene3D" id="2.40.50.140">
    <property type="entry name" value="Nucleic acid-binding proteins"/>
    <property type="match status" value="1"/>
</dbReference>
<feature type="domain" description="S1 motif" evidence="7">
    <location>
        <begin position="17"/>
        <end position="83"/>
    </location>
</feature>
<dbReference type="Pfam" id="PF08292">
    <property type="entry name" value="RNA_pol_Rbc25"/>
    <property type="match status" value="1"/>
</dbReference>
<comment type="subcellular location">
    <subcellularLocation>
        <location evidence="1">Nucleus</location>
    </subcellularLocation>
</comment>
<reference evidence="8" key="1">
    <citation type="submission" date="2020-11" db="EMBL/GenBank/DDBJ databases">
        <authorList>
            <person name="Tran Van P."/>
        </authorList>
    </citation>
    <scope>NUCLEOTIDE SEQUENCE</scope>
</reference>
<proteinExistence type="inferred from homology"/>
<keyword evidence="3" id="KW-0240">DNA-directed RNA polymerase</keyword>
<dbReference type="PANTHER" id="PTHR12709">
    <property type="entry name" value="DNA-DIRECTED RNA POLYMERASE II, III"/>
    <property type="match status" value="1"/>
</dbReference>
<accession>A0A7R9LZT6</accession>
<gene>
    <name evidence="8" type="ORF">OSB1V03_LOCUS23040</name>
</gene>
<evidence type="ECO:0000256" key="2">
    <source>
        <dbReference type="ARBA" id="ARBA00009307"/>
    </source>
</evidence>
<dbReference type="GO" id="GO:0003676">
    <property type="term" value="F:nucleic acid binding"/>
    <property type="evidence" value="ECO:0007669"/>
    <property type="project" value="InterPro"/>
</dbReference>
<dbReference type="InterPro" id="IPR013238">
    <property type="entry name" value="RNA_pol_III_Rbc25"/>
</dbReference>
<dbReference type="InterPro" id="IPR003029">
    <property type="entry name" value="S1_domain"/>
</dbReference>
<dbReference type="EMBL" id="CAJPIZ010053912">
    <property type="protein sequence ID" value="CAG2123095.1"/>
    <property type="molecule type" value="Genomic_DNA"/>
</dbReference>
<evidence type="ECO:0000313" key="9">
    <source>
        <dbReference type="Proteomes" id="UP000759131"/>
    </source>
</evidence>
<evidence type="ECO:0000256" key="4">
    <source>
        <dbReference type="ARBA" id="ARBA00023163"/>
    </source>
</evidence>
<evidence type="ECO:0000259" key="7">
    <source>
        <dbReference type="PROSITE" id="PS50126"/>
    </source>
</evidence>